<evidence type="ECO:0000256" key="1">
    <source>
        <dbReference type="SAM" id="Phobius"/>
    </source>
</evidence>
<protein>
    <recommendedName>
        <fullName evidence="4">Polymer-forming cytoskeletal protein</fullName>
    </recommendedName>
</protein>
<dbReference type="RefSeq" id="WP_303283513.1">
    <property type="nucleotide sequence ID" value="NZ_BAABCZ010000004.1"/>
</dbReference>
<keyword evidence="1" id="KW-0472">Membrane</keyword>
<reference evidence="2" key="1">
    <citation type="submission" date="2023-07" db="EMBL/GenBank/DDBJ databases">
        <title>Two novel species in the genus Flavivirga.</title>
        <authorList>
            <person name="Kwon K."/>
        </authorList>
    </citation>
    <scope>NUCLEOTIDE SEQUENCE</scope>
    <source>
        <strain evidence="2">KACC 14157</strain>
    </source>
</reference>
<organism evidence="2 3">
    <name type="scientific">Flavivirga amylovorans</name>
    <dbReference type="NCBI Taxonomy" id="870486"/>
    <lineage>
        <taxon>Bacteria</taxon>
        <taxon>Pseudomonadati</taxon>
        <taxon>Bacteroidota</taxon>
        <taxon>Flavobacteriia</taxon>
        <taxon>Flavobacteriales</taxon>
        <taxon>Flavobacteriaceae</taxon>
        <taxon>Flavivirga</taxon>
    </lineage>
</organism>
<keyword evidence="3" id="KW-1185">Reference proteome</keyword>
<proteinExistence type="predicted"/>
<keyword evidence="1" id="KW-1133">Transmembrane helix</keyword>
<name>A0ABT8X4G2_9FLAO</name>
<feature type="transmembrane region" description="Helical" evidence="1">
    <location>
        <begin position="20"/>
        <end position="40"/>
    </location>
</feature>
<sequence>MKNKSRNSINSKYLLKASSLINAIFICVIISVFSGCFILISHYQNVLNDRLYLQEDLINKNESAFHYFLNNNELVSYNDVKEIYVFDDDIPSFIEKKNWGFYDILICKTVFKNDTISKTVLVGSIKKAIDNFALYVTDYDKPLKLSGNTKVSGNIEIPNGRIEQAYINGQKGNAINLKGQQLKSKDKLPKIDKVIDIDVSGLPRLSFNTINEEKIHINGFDRDTKVIDLNGITSLKDISYKGNFILYSINDLEIDSSVTLHDVVVMAPVIKIESGFKGNIQIIATSEVVIEENVSLMYPSSIYIKNDTDIVSIEIKKNSTLVGGIVIDGDTYNNSLERKLFINESATIIGNVYCYGSTELKGSIIGSLYTDRFFLNTEASNYENIILNASINKDKLPDNFVELPLFNNSSNKKKYAVIKEF</sequence>
<dbReference type="Proteomes" id="UP001176891">
    <property type="component" value="Unassembled WGS sequence"/>
</dbReference>
<evidence type="ECO:0000313" key="3">
    <source>
        <dbReference type="Proteomes" id="UP001176891"/>
    </source>
</evidence>
<evidence type="ECO:0000313" key="2">
    <source>
        <dbReference type="EMBL" id="MDO5988862.1"/>
    </source>
</evidence>
<keyword evidence="1" id="KW-0812">Transmembrane</keyword>
<dbReference type="EMBL" id="JAUOEM010000005">
    <property type="protein sequence ID" value="MDO5988862.1"/>
    <property type="molecule type" value="Genomic_DNA"/>
</dbReference>
<comment type="caution">
    <text evidence="2">The sequence shown here is derived from an EMBL/GenBank/DDBJ whole genome shotgun (WGS) entry which is preliminary data.</text>
</comment>
<evidence type="ECO:0008006" key="4">
    <source>
        <dbReference type="Google" id="ProtNLM"/>
    </source>
</evidence>
<accession>A0ABT8X4G2</accession>
<gene>
    <name evidence="2" type="ORF">Q4Q39_15735</name>
</gene>